<feature type="region of interest" description="Disordered" evidence="5">
    <location>
        <begin position="246"/>
        <end position="266"/>
    </location>
</feature>
<evidence type="ECO:0000256" key="3">
    <source>
        <dbReference type="ARBA" id="ARBA00022741"/>
    </source>
</evidence>
<organism evidence="7 8">
    <name type="scientific">Cellulomonas uda</name>
    <dbReference type="NCBI Taxonomy" id="1714"/>
    <lineage>
        <taxon>Bacteria</taxon>
        <taxon>Bacillati</taxon>
        <taxon>Actinomycetota</taxon>
        <taxon>Actinomycetes</taxon>
        <taxon>Micrococcales</taxon>
        <taxon>Cellulomonadaceae</taxon>
        <taxon>Cellulomonas</taxon>
    </lineage>
</organism>
<dbReference type="PANTHER" id="PTHR43335:SF4">
    <property type="entry name" value="ABC TRANSPORTER, ATP-BINDING PROTEIN"/>
    <property type="match status" value="1"/>
</dbReference>
<evidence type="ECO:0000256" key="5">
    <source>
        <dbReference type="SAM" id="MobiDB-lite"/>
    </source>
</evidence>
<dbReference type="GO" id="GO:0016887">
    <property type="term" value="F:ATP hydrolysis activity"/>
    <property type="evidence" value="ECO:0007669"/>
    <property type="project" value="InterPro"/>
</dbReference>
<sequence>MSRSDGGIRCHGLTKTYAGGGGVRGVSFTAAPGRVTGLLGPNGSGKTTCLKVVLGLAGHDEGTATIDGTPYSQLTSPTRAVGACLDVAGFPPQHTATTVLRSLAVRSRVPAERVEEVLGEVELADVGRRRIGQFSLGMVQRLRVAAALLARPHHLVLDEPLNGLDPMGIQWLRGLVRRHAEAGGSVLLSTHLLTEAQLTVDDVVILHGGQVLAQAPLPTLVESGPMGAASLESVFFALVERGAAPPGRGVDGAPRPGTPMTNGGVR</sequence>
<evidence type="ECO:0000256" key="1">
    <source>
        <dbReference type="ARBA" id="ARBA00005417"/>
    </source>
</evidence>
<dbReference type="Pfam" id="PF00005">
    <property type="entry name" value="ABC_tran"/>
    <property type="match status" value="1"/>
</dbReference>
<dbReference type="SUPFAM" id="SSF52540">
    <property type="entry name" value="P-loop containing nucleoside triphosphate hydrolases"/>
    <property type="match status" value="1"/>
</dbReference>
<name>A0A4Y3KD73_CELUD</name>
<dbReference type="SMART" id="SM00382">
    <property type="entry name" value="AAA"/>
    <property type="match status" value="1"/>
</dbReference>
<dbReference type="AlphaFoldDB" id="A0A4Y3KD73"/>
<reference evidence="7 8" key="1">
    <citation type="submission" date="2019-06" db="EMBL/GenBank/DDBJ databases">
        <title>Whole genome shotgun sequence of Cellulomonas uda NBRC 3747.</title>
        <authorList>
            <person name="Hosoyama A."/>
            <person name="Uohara A."/>
            <person name="Ohji S."/>
            <person name="Ichikawa N."/>
        </authorList>
    </citation>
    <scope>NUCLEOTIDE SEQUENCE [LARGE SCALE GENOMIC DNA]</scope>
    <source>
        <strain evidence="7 8">NBRC 3747</strain>
    </source>
</reference>
<gene>
    <name evidence="7" type="ORF">CUD01_23710</name>
</gene>
<keyword evidence="2" id="KW-0813">Transport</keyword>
<evidence type="ECO:0000313" key="8">
    <source>
        <dbReference type="Proteomes" id="UP000315842"/>
    </source>
</evidence>
<protein>
    <submittedName>
        <fullName evidence="7">ABC transporter</fullName>
    </submittedName>
</protein>
<dbReference type="InterPro" id="IPR003593">
    <property type="entry name" value="AAA+_ATPase"/>
</dbReference>
<evidence type="ECO:0000313" key="7">
    <source>
        <dbReference type="EMBL" id="GEA81927.1"/>
    </source>
</evidence>
<keyword evidence="8" id="KW-1185">Reference proteome</keyword>
<dbReference type="EMBL" id="BJLP01000042">
    <property type="protein sequence ID" value="GEA81927.1"/>
    <property type="molecule type" value="Genomic_DNA"/>
</dbReference>
<dbReference type="InterPro" id="IPR027417">
    <property type="entry name" value="P-loop_NTPase"/>
</dbReference>
<feature type="domain" description="ABC transporter" evidence="6">
    <location>
        <begin position="8"/>
        <end position="233"/>
    </location>
</feature>
<keyword evidence="3" id="KW-0547">Nucleotide-binding</keyword>
<dbReference type="PROSITE" id="PS50893">
    <property type="entry name" value="ABC_TRANSPORTER_2"/>
    <property type="match status" value="1"/>
</dbReference>
<dbReference type="RefSeq" id="WP_141321364.1">
    <property type="nucleotide sequence ID" value="NZ_BJLP01000042.1"/>
</dbReference>
<dbReference type="Gene3D" id="3.40.50.300">
    <property type="entry name" value="P-loop containing nucleotide triphosphate hydrolases"/>
    <property type="match status" value="1"/>
</dbReference>
<comment type="caution">
    <text evidence="7">The sequence shown here is derived from an EMBL/GenBank/DDBJ whole genome shotgun (WGS) entry which is preliminary data.</text>
</comment>
<keyword evidence="4" id="KW-0067">ATP-binding</keyword>
<dbReference type="InterPro" id="IPR003439">
    <property type="entry name" value="ABC_transporter-like_ATP-bd"/>
</dbReference>
<dbReference type="Proteomes" id="UP000315842">
    <property type="component" value="Unassembled WGS sequence"/>
</dbReference>
<evidence type="ECO:0000256" key="4">
    <source>
        <dbReference type="ARBA" id="ARBA00022840"/>
    </source>
</evidence>
<evidence type="ECO:0000259" key="6">
    <source>
        <dbReference type="PROSITE" id="PS50893"/>
    </source>
</evidence>
<dbReference type="GO" id="GO:0005524">
    <property type="term" value="F:ATP binding"/>
    <property type="evidence" value="ECO:0007669"/>
    <property type="project" value="UniProtKB-KW"/>
</dbReference>
<comment type="similarity">
    <text evidence="1">Belongs to the ABC transporter superfamily.</text>
</comment>
<accession>A0A4Y3KD73</accession>
<proteinExistence type="inferred from homology"/>
<evidence type="ECO:0000256" key="2">
    <source>
        <dbReference type="ARBA" id="ARBA00022448"/>
    </source>
</evidence>
<dbReference type="PANTHER" id="PTHR43335">
    <property type="entry name" value="ABC TRANSPORTER, ATP-BINDING PROTEIN"/>
    <property type="match status" value="1"/>
</dbReference>